<dbReference type="Gene3D" id="2.70.130.10">
    <property type="entry name" value="Mannose-6-phosphate receptor binding domain"/>
    <property type="match status" value="1"/>
</dbReference>
<organism evidence="7 8">
    <name type="scientific">Strongylocentrotus purpuratus</name>
    <name type="common">Purple sea urchin</name>
    <dbReference type="NCBI Taxonomy" id="7668"/>
    <lineage>
        <taxon>Eukaryota</taxon>
        <taxon>Metazoa</taxon>
        <taxon>Echinodermata</taxon>
        <taxon>Eleutherozoa</taxon>
        <taxon>Echinozoa</taxon>
        <taxon>Echinoidea</taxon>
        <taxon>Euechinoidea</taxon>
        <taxon>Echinacea</taxon>
        <taxon>Camarodonta</taxon>
        <taxon>Echinidea</taxon>
        <taxon>Strongylocentrotidae</taxon>
        <taxon>Strongylocentrotus</taxon>
    </lineage>
</organism>
<dbReference type="AlphaFoldDB" id="A0A7M7LWE4"/>
<dbReference type="SUPFAM" id="SSF57424">
    <property type="entry name" value="LDL receptor-like module"/>
    <property type="match status" value="1"/>
</dbReference>
<keyword evidence="4" id="KW-1015">Disulfide bond</keyword>
<evidence type="ECO:0000256" key="5">
    <source>
        <dbReference type="SAM" id="Phobius"/>
    </source>
</evidence>
<dbReference type="InterPro" id="IPR036055">
    <property type="entry name" value="LDL_receptor-like_sf"/>
</dbReference>
<evidence type="ECO:0000313" key="7">
    <source>
        <dbReference type="EnsemblMetazoa" id="XP_011678005"/>
    </source>
</evidence>
<dbReference type="OrthoDB" id="28322at2759"/>
<protein>
    <recommendedName>
        <fullName evidence="1">Glucosidase 2 subunit beta</fullName>
    </recommendedName>
</protein>
<dbReference type="Pfam" id="PF13015">
    <property type="entry name" value="PRKCSH_1"/>
    <property type="match status" value="1"/>
</dbReference>
<feature type="transmembrane region" description="Helical" evidence="5">
    <location>
        <begin position="15"/>
        <end position="31"/>
    </location>
</feature>
<dbReference type="Proteomes" id="UP000007110">
    <property type="component" value="Unassembled WGS sequence"/>
</dbReference>
<keyword evidence="5" id="KW-0472">Membrane</keyword>
<proteinExistence type="predicted"/>
<keyword evidence="5" id="KW-0812">Transmembrane</keyword>
<dbReference type="InterPro" id="IPR036607">
    <property type="entry name" value="PRKCSH"/>
</dbReference>
<dbReference type="GO" id="GO:0017177">
    <property type="term" value="C:glucosidase II complex"/>
    <property type="evidence" value="ECO:0000318"/>
    <property type="project" value="GO_Central"/>
</dbReference>
<dbReference type="GO" id="GO:0006491">
    <property type="term" value="P:N-glycan processing"/>
    <property type="evidence" value="ECO:0000318"/>
    <property type="project" value="GO_Central"/>
</dbReference>
<keyword evidence="2" id="KW-0732">Signal</keyword>
<keyword evidence="5" id="KW-1133">Transmembrane helix</keyword>
<dbReference type="PANTHER" id="PTHR12630">
    <property type="entry name" value="N-LINKED OLIGOSACCHARIDE PROCESSING"/>
    <property type="match status" value="1"/>
</dbReference>
<feature type="domain" description="MRH" evidence="6">
    <location>
        <begin position="232"/>
        <end position="330"/>
    </location>
</feature>
<sequence length="330" mass="37134">MGVRRLICCRRRRRSSYLCVLVFFAIIYFIFQGTSLRALNKNNAEKAAEEKSKMVGDSIEVKHEKSPTILGVRSDDLLHYVPDEDGLFHCIDESSKVPMMAVNDEYCDCPSDGSDEPGTDACPNARFYCEHSNKFLPSGKVNDGICDCCDGSDEWKIGLGSVKVKGFPLSDAIQHAPCVDTCSKRADREKEDQRIRQIGLRLKQQYIARAQGHIKNTDGLFGKQGEFYQLSTECFDHADYASSYHICPFHKVEQTQKSHMFKLGSRGQWDTGRTDGKQVLVMMGGDKRGCPNEGRRTEIEFTCGLSNSIAKLYEEEKCVYTVHFLTPAAC</sequence>
<evidence type="ECO:0000256" key="4">
    <source>
        <dbReference type="ARBA" id="ARBA00023157"/>
    </source>
</evidence>
<dbReference type="SUPFAM" id="SSF50911">
    <property type="entry name" value="Mannose 6-phosphate receptor domain"/>
    <property type="match status" value="1"/>
</dbReference>
<dbReference type="InterPro" id="IPR044865">
    <property type="entry name" value="MRH_dom"/>
</dbReference>
<dbReference type="EnsemblMetazoa" id="XM_011679703">
    <property type="protein sequence ID" value="XP_011678005"/>
    <property type="gene ID" value="LOC763794"/>
</dbReference>
<keyword evidence="8" id="KW-1185">Reference proteome</keyword>
<dbReference type="Pfam" id="PF12999">
    <property type="entry name" value="PRKCSH-like"/>
    <property type="match status" value="1"/>
</dbReference>
<dbReference type="InterPro" id="IPR039794">
    <property type="entry name" value="Gtb1-like"/>
</dbReference>
<dbReference type="OMA" id="AHYTVCP"/>
<name>A0A7M7LWE4_STRPU</name>
<dbReference type="PANTHER" id="PTHR12630:SF1">
    <property type="entry name" value="GLUCOSIDASE 2 SUBUNIT BETA"/>
    <property type="match status" value="1"/>
</dbReference>
<dbReference type="GeneID" id="763794"/>
<evidence type="ECO:0000313" key="8">
    <source>
        <dbReference type="Proteomes" id="UP000007110"/>
    </source>
</evidence>
<accession>A0A7M7LWE4</accession>
<dbReference type="InParanoid" id="A0A7M7LWE4"/>
<evidence type="ECO:0000256" key="2">
    <source>
        <dbReference type="ARBA" id="ARBA00022729"/>
    </source>
</evidence>
<evidence type="ECO:0000259" key="6">
    <source>
        <dbReference type="PROSITE" id="PS51914"/>
    </source>
</evidence>
<dbReference type="InterPro" id="IPR009011">
    <property type="entry name" value="Man6P_isomerase_rcpt-bd_dom_sf"/>
</dbReference>
<reference evidence="8" key="1">
    <citation type="submission" date="2015-02" db="EMBL/GenBank/DDBJ databases">
        <title>Genome sequencing for Strongylocentrotus purpuratus.</title>
        <authorList>
            <person name="Murali S."/>
            <person name="Liu Y."/>
            <person name="Vee V."/>
            <person name="English A."/>
            <person name="Wang M."/>
            <person name="Skinner E."/>
            <person name="Han Y."/>
            <person name="Muzny D.M."/>
            <person name="Worley K.C."/>
            <person name="Gibbs R.A."/>
        </authorList>
    </citation>
    <scope>NUCLEOTIDE SEQUENCE</scope>
</reference>
<dbReference type="PROSITE" id="PS51914">
    <property type="entry name" value="MRH"/>
    <property type="match status" value="1"/>
</dbReference>
<dbReference type="RefSeq" id="XP_011678005.2">
    <property type="nucleotide sequence ID" value="XM_011679703.2"/>
</dbReference>
<evidence type="ECO:0000256" key="3">
    <source>
        <dbReference type="ARBA" id="ARBA00022824"/>
    </source>
</evidence>
<dbReference type="InterPro" id="IPR028146">
    <property type="entry name" value="PRKCSH_N"/>
</dbReference>
<keyword evidence="3" id="KW-0256">Endoplasmic reticulum</keyword>
<evidence type="ECO:0000256" key="1">
    <source>
        <dbReference type="ARBA" id="ARBA00022387"/>
    </source>
</evidence>
<reference evidence="7" key="2">
    <citation type="submission" date="2021-01" db="UniProtKB">
        <authorList>
            <consortium name="EnsemblMetazoa"/>
        </authorList>
    </citation>
    <scope>IDENTIFICATION</scope>
</reference>